<protein>
    <submittedName>
        <fullName evidence="4">Hormone-sensitive lipase</fullName>
    </submittedName>
</protein>
<keyword evidence="3" id="KW-1185">Reference proteome</keyword>
<sequence>IIIFLKVITTSDDLSDNSLFPPLDGDCKKYTRLLRGIEALDASCFYGRALGFQFAPSVGRVFRFIGVVLATYSLSWEKGYGPLNSLLSTGRFILSPEQRGSRILKVTQEADIDFCKGFWNLSELGNQVPRFFCPNMSVNDEMDIPVDDPIFLETNSGNMIRIPPPSAHTGVRPVRIRILSYSHRYNLKASVGVLDKLPVSPYLLLHCHGGGFVATSSKSHEAYLRSWAKALGCTIVSVDYSLAPENPFPRPTEEALFTYAYLINHAAEFGWTGEKICLTGDSAGGNLVTSLSIRLIQLDVKRRPNGLILIYTPFLFQYLPSPSRVLSFFDPLLHMGVVLRCTDAYARNQSPDMTSANSAFEKMKHKSLQEYVDEVQKAQGNRIFNIEVFFYVSYDSLNLLFCGILGFINFMNVRSFSHSLADTAVTAAGHAIDNLSGWFDDGSPTGNSDKDKLSRVAYLKPRIEALENIKSSYIDKLTRNEVPKDPLISPMYASSAILKQLPPLRFLACHLDPLLDDTICFAKKARDSGAAVLSVDLFDNLPHGFLNFTLVSPECRDGAKLCLNRIRQSFGMNDISFA</sequence>
<dbReference type="Gene3D" id="3.40.50.1820">
    <property type="entry name" value="alpha/beta hydrolase"/>
    <property type="match status" value="2"/>
</dbReference>
<dbReference type="AlphaFoldDB" id="A0A0N5B1D1"/>
<dbReference type="InterPro" id="IPR013094">
    <property type="entry name" value="AB_hydrolase_3"/>
</dbReference>
<dbReference type="Proteomes" id="UP000046393">
    <property type="component" value="Unplaced"/>
</dbReference>
<dbReference type="SUPFAM" id="SSF53474">
    <property type="entry name" value="alpha/beta-Hydrolases"/>
    <property type="match status" value="1"/>
</dbReference>
<dbReference type="InterPro" id="IPR029058">
    <property type="entry name" value="AB_hydrolase_fold"/>
</dbReference>
<dbReference type="Pfam" id="PF07859">
    <property type="entry name" value="Abhydrolase_3"/>
    <property type="match status" value="2"/>
</dbReference>
<organism evidence="3 4">
    <name type="scientific">Syphacia muris</name>
    <dbReference type="NCBI Taxonomy" id="451379"/>
    <lineage>
        <taxon>Eukaryota</taxon>
        <taxon>Metazoa</taxon>
        <taxon>Ecdysozoa</taxon>
        <taxon>Nematoda</taxon>
        <taxon>Chromadorea</taxon>
        <taxon>Rhabditida</taxon>
        <taxon>Spirurina</taxon>
        <taxon>Oxyuridomorpha</taxon>
        <taxon>Oxyuroidea</taxon>
        <taxon>Oxyuridae</taxon>
        <taxon>Syphacia</taxon>
    </lineage>
</organism>
<dbReference type="GO" id="GO:0008203">
    <property type="term" value="P:cholesterol metabolic process"/>
    <property type="evidence" value="ECO:0007669"/>
    <property type="project" value="InterPro"/>
</dbReference>
<dbReference type="InterPro" id="IPR010468">
    <property type="entry name" value="HSL_N"/>
</dbReference>
<dbReference type="GO" id="GO:0004771">
    <property type="term" value="F:sterol ester esterase activity"/>
    <property type="evidence" value="ECO:0007669"/>
    <property type="project" value="TreeGrafter"/>
</dbReference>
<dbReference type="WBParaSite" id="SMUV_0001109401-mRNA-1">
    <property type="protein sequence ID" value="SMUV_0001109401-mRNA-1"/>
    <property type="gene ID" value="SMUV_0001109401"/>
</dbReference>
<dbReference type="GO" id="GO:0004806">
    <property type="term" value="F:triacylglycerol lipase activity"/>
    <property type="evidence" value="ECO:0007669"/>
    <property type="project" value="TreeGrafter"/>
</dbReference>
<name>A0A0N5B1D1_9BILA</name>
<dbReference type="GO" id="GO:0019433">
    <property type="term" value="P:triglyceride catabolic process"/>
    <property type="evidence" value="ECO:0007669"/>
    <property type="project" value="TreeGrafter"/>
</dbReference>
<dbReference type="PANTHER" id="PTHR23025">
    <property type="entry name" value="TRIACYLGLYCEROL LIPASE"/>
    <property type="match status" value="1"/>
</dbReference>
<dbReference type="STRING" id="451379.A0A0N5B1D1"/>
<feature type="domain" description="Hormone-sensitive lipase N-terminal" evidence="1">
    <location>
        <begin position="15"/>
        <end position="186"/>
    </location>
</feature>
<dbReference type="Pfam" id="PF06350">
    <property type="entry name" value="HSL_N"/>
    <property type="match status" value="1"/>
</dbReference>
<reference evidence="4" key="1">
    <citation type="submission" date="2017-02" db="UniProtKB">
        <authorList>
            <consortium name="WormBaseParasite"/>
        </authorList>
    </citation>
    <scope>IDENTIFICATION</scope>
</reference>
<evidence type="ECO:0000313" key="3">
    <source>
        <dbReference type="Proteomes" id="UP000046393"/>
    </source>
</evidence>
<feature type="domain" description="Alpha/beta hydrolase fold-3" evidence="2">
    <location>
        <begin position="204"/>
        <end position="361"/>
    </location>
</feature>
<evidence type="ECO:0000259" key="1">
    <source>
        <dbReference type="Pfam" id="PF06350"/>
    </source>
</evidence>
<dbReference type="PANTHER" id="PTHR23025:SF3">
    <property type="entry name" value="HORMONE-SENSITIVE LIPASE"/>
    <property type="match status" value="1"/>
</dbReference>
<feature type="domain" description="Alpha/beta hydrolase fold-3" evidence="2">
    <location>
        <begin position="473"/>
        <end position="546"/>
    </location>
</feature>
<evidence type="ECO:0000313" key="4">
    <source>
        <dbReference type="WBParaSite" id="SMUV_0001109401-mRNA-1"/>
    </source>
</evidence>
<dbReference type="GO" id="GO:0005829">
    <property type="term" value="C:cytosol"/>
    <property type="evidence" value="ECO:0007669"/>
    <property type="project" value="TreeGrafter"/>
</dbReference>
<proteinExistence type="predicted"/>
<evidence type="ECO:0000259" key="2">
    <source>
        <dbReference type="Pfam" id="PF07859"/>
    </source>
</evidence>
<accession>A0A0N5B1D1</accession>